<feature type="region of interest" description="Disordered" evidence="17">
    <location>
        <begin position="240"/>
        <end position="259"/>
    </location>
</feature>
<evidence type="ECO:0000256" key="8">
    <source>
        <dbReference type="ARBA" id="ARBA00022741"/>
    </source>
</evidence>
<evidence type="ECO:0000256" key="3">
    <source>
        <dbReference type="ARBA" id="ARBA00022448"/>
    </source>
</evidence>
<keyword evidence="10" id="KW-1002">Plastid outer membrane</keyword>
<evidence type="ECO:0000256" key="12">
    <source>
        <dbReference type="ARBA" id="ARBA00022927"/>
    </source>
</evidence>
<dbReference type="InterPro" id="IPR045058">
    <property type="entry name" value="GIMA/IAN/Toc"/>
</dbReference>
<evidence type="ECO:0000256" key="5">
    <source>
        <dbReference type="ARBA" id="ARBA00022640"/>
    </source>
</evidence>
<keyword evidence="12" id="KW-0653">Protein transport</keyword>
<name>A0AAE0HNQ9_9PEZI</name>
<evidence type="ECO:0000256" key="7">
    <source>
        <dbReference type="ARBA" id="ARBA00022723"/>
    </source>
</evidence>
<evidence type="ECO:0000256" key="1">
    <source>
        <dbReference type="ARBA" id="ARBA00001946"/>
    </source>
</evidence>
<comment type="subcellular location">
    <subcellularLocation>
        <location evidence="2">Membrane</location>
        <topology evidence="2">Single-pass membrane protein</topology>
    </subcellularLocation>
    <subcellularLocation>
        <location evidence="16">Plastid</location>
        <location evidence="16">Chloroplast outer membrane</location>
    </subcellularLocation>
</comment>
<keyword evidence="7" id="KW-0479">Metal-binding</keyword>
<keyword evidence="5" id="KW-0934">Plastid</keyword>
<protein>
    <submittedName>
        <fullName evidence="19">P-loop containing nucleoside triphosphate hydrolase protein</fullName>
    </submittedName>
</protein>
<dbReference type="GO" id="GO:0015031">
    <property type="term" value="P:protein transport"/>
    <property type="evidence" value="ECO:0007669"/>
    <property type="project" value="UniProtKB-KW"/>
</dbReference>
<evidence type="ECO:0000256" key="4">
    <source>
        <dbReference type="ARBA" id="ARBA00022528"/>
    </source>
</evidence>
<comment type="cofactor">
    <cofactor evidence="1">
        <name>Mg(2+)</name>
        <dbReference type="ChEBI" id="CHEBI:18420"/>
    </cofactor>
</comment>
<feature type="domain" description="AIG1-type G" evidence="18">
    <location>
        <begin position="14"/>
        <end position="151"/>
    </location>
</feature>
<keyword evidence="8" id="KW-0547">Nucleotide-binding</keyword>
<dbReference type="EMBL" id="JAUEPN010000001">
    <property type="protein sequence ID" value="KAK3299903.1"/>
    <property type="molecule type" value="Genomic_DNA"/>
</dbReference>
<dbReference type="InterPro" id="IPR027417">
    <property type="entry name" value="P-loop_NTPase"/>
</dbReference>
<evidence type="ECO:0000259" key="18">
    <source>
        <dbReference type="Pfam" id="PF04548"/>
    </source>
</evidence>
<evidence type="ECO:0000313" key="19">
    <source>
        <dbReference type="EMBL" id="KAK3299903.1"/>
    </source>
</evidence>
<keyword evidence="11" id="KW-0460">Magnesium</keyword>
<sequence>MTQADAISKSDALIALMGLTGAGKTTFANVAVGDPTKLQVGHGVNPCTQDPQIVRFALDGRTVVLIDTPGFDDDTRSDVEILQDIVKWLADKGYLKKYRLDGLIMLHPITMNRVGGTERRRTRLLQKILGEKAYERIIIATTMWDDMKSEDAMQSRLDGRKAAGGVWAELVGKGTQIVRHQNNQESTHKIIRKIIKTSDRLGKLEPLLQTELEINPRVVTTSAGKEVKSEILKSIKKTRKDIKEHQQTRPQRPGKRCSDATIRREWKEWREDERLLDEKLDMLEFRLKKLNSLSFRFKSFLSSLFGR</sequence>
<dbReference type="GO" id="GO:0046872">
    <property type="term" value="F:metal ion binding"/>
    <property type="evidence" value="ECO:0007669"/>
    <property type="project" value="UniProtKB-KW"/>
</dbReference>
<dbReference type="GO" id="GO:0016787">
    <property type="term" value="F:hydrolase activity"/>
    <property type="evidence" value="ECO:0007669"/>
    <property type="project" value="UniProtKB-KW"/>
</dbReference>
<dbReference type="RefSeq" id="XP_062663417.1">
    <property type="nucleotide sequence ID" value="XM_062802662.1"/>
</dbReference>
<organism evidence="19 20">
    <name type="scientific">Chaetomium fimeti</name>
    <dbReference type="NCBI Taxonomy" id="1854472"/>
    <lineage>
        <taxon>Eukaryota</taxon>
        <taxon>Fungi</taxon>
        <taxon>Dikarya</taxon>
        <taxon>Ascomycota</taxon>
        <taxon>Pezizomycotina</taxon>
        <taxon>Sordariomycetes</taxon>
        <taxon>Sordariomycetidae</taxon>
        <taxon>Sordariales</taxon>
        <taxon>Chaetomiaceae</taxon>
        <taxon>Chaetomium</taxon>
    </lineage>
</organism>
<accession>A0AAE0HNQ9</accession>
<gene>
    <name evidence="19" type="ORF">B0H64DRAFT_379403</name>
</gene>
<evidence type="ECO:0000256" key="15">
    <source>
        <dbReference type="ARBA" id="ARBA00023136"/>
    </source>
</evidence>
<evidence type="ECO:0000256" key="9">
    <source>
        <dbReference type="ARBA" id="ARBA00022801"/>
    </source>
</evidence>
<evidence type="ECO:0000256" key="6">
    <source>
        <dbReference type="ARBA" id="ARBA00022692"/>
    </source>
</evidence>
<keyword evidence="6" id="KW-0812">Transmembrane</keyword>
<keyword evidence="15" id="KW-0472">Membrane</keyword>
<dbReference type="SUPFAM" id="SSF52540">
    <property type="entry name" value="P-loop containing nucleoside triphosphate hydrolases"/>
    <property type="match status" value="1"/>
</dbReference>
<comment type="caution">
    <text evidence="19">The sequence shown here is derived from an EMBL/GenBank/DDBJ whole genome shotgun (WGS) entry which is preliminary data.</text>
</comment>
<evidence type="ECO:0000256" key="13">
    <source>
        <dbReference type="ARBA" id="ARBA00022989"/>
    </source>
</evidence>
<dbReference type="InterPro" id="IPR006703">
    <property type="entry name" value="G_AIG1"/>
</dbReference>
<keyword evidence="9 19" id="KW-0378">Hydrolase</keyword>
<dbReference type="GO" id="GO:0016020">
    <property type="term" value="C:membrane"/>
    <property type="evidence" value="ECO:0007669"/>
    <property type="project" value="UniProtKB-SubCell"/>
</dbReference>
<reference evidence="19" key="2">
    <citation type="submission" date="2023-06" db="EMBL/GenBank/DDBJ databases">
        <authorList>
            <consortium name="Lawrence Berkeley National Laboratory"/>
            <person name="Haridas S."/>
            <person name="Hensen N."/>
            <person name="Bonometti L."/>
            <person name="Westerberg I."/>
            <person name="Brannstrom I.O."/>
            <person name="Guillou S."/>
            <person name="Cros-Aarteil S."/>
            <person name="Calhoun S."/>
            <person name="Kuo A."/>
            <person name="Mondo S."/>
            <person name="Pangilinan J."/>
            <person name="Riley R."/>
            <person name="Labutti K."/>
            <person name="Andreopoulos B."/>
            <person name="Lipzen A."/>
            <person name="Chen C."/>
            <person name="Yanf M."/>
            <person name="Daum C."/>
            <person name="Ng V."/>
            <person name="Clum A."/>
            <person name="Steindorff A."/>
            <person name="Ohm R."/>
            <person name="Martin F."/>
            <person name="Silar P."/>
            <person name="Natvig D."/>
            <person name="Lalanne C."/>
            <person name="Gautier V."/>
            <person name="Ament-Velasquez S.L."/>
            <person name="Kruys A."/>
            <person name="Hutchinson M.I."/>
            <person name="Powell A.J."/>
            <person name="Barry K."/>
            <person name="Miller A.N."/>
            <person name="Grigoriev I.V."/>
            <person name="Debuchy R."/>
            <person name="Gladieux P."/>
            <person name="Thoren M.H."/>
            <person name="Johannesson H."/>
        </authorList>
    </citation>
    <scope>NUCLEOTIDE SEQUENCE</scope>
    <source>
        <strain evidence="19">CBS 168.71</strain>
    </source>
</reference>
<proteinExistence type="predicted"/>
<keyword evidence="13" id="KW-1133">Transmembrane helix</keyword>
<dbReference type="Pfam" id="PF04548">
    <property type="entry name" value="AIG1"/>
    <property type="match status" value="1"/>
</dbReference>
<evidence type="ECO:0000256" key="17">
    <source>
        <dbReference type="SAM" id="MobiDB-lite"/>
    </source>
</evidence>
<dbReference type="Proteomes" id="UP001278766">
    <property type="component" value="Unassembled WGS sequence"/>
</dbReference>
<keyword evidence="4" id="KW-0150">Chloroplast</keyword>
<dbReference type="PANTHER" id="PTHR10903:SF135">
    <property type="entry name" value="TRANSLOCASE OF CHLOROPLAST 120, CHLOROPLASTIC-RELATED"/>
    <property type="match status" value="1"/>
</dbReference>
<keyword evidence="3" id="KW-0813">Transport</keyword>
<dbReference type="GeneID" id="87839610"/>
<evidence type="ECO:0000256" key="2">
    <source>
        <dbReference type="ARBA" id="ARBA00004167"/>
    </source>
</evidence>
<dbReference type="GO" id="GO:0005525">
    <property type="term" value="F:GTP binding"/>
    <property type="evidence" value="ECO:0007669"/>
    <property type="project" value="UniProtKB-KW"/>
</dbReference>
<keyword evidence="14" id="KW-0342">GTP-binding</keyword>
<evidence type="ECO:0000313" key="20">
    <source>
        <dbReference type="Proteomes" id="UP001278766"/>
    </source>
</evidence>
<reference evidence="19" key="1">
    <citation type="journal article" date="2023" name="Mol. Phylogenet. Evol.">
        <title>Genome-scale phylogeny and comparative genomics of the fungal order Sordariales.</title>
        <authorList>
            <person name="Hensen N."/>
            <person name="Bonometti L."/>
            <person name="Westerberg I."/>
            <person name="Brannstrom I.O."/>
            <person name="Guillou S."/>
            <person name="Cros-Aarteil S."/>
            <person name="Calhoun S."/>
            <person name="Haridas S."/>
            <person name="Kuo A."/>
            <person name="Mondo S."/>
            <person name="Pangilinan J."/>
            <person name="Riley R."/>
            <person name="LaButti K."/>
            <person name="Andreopoulos B."/>
            <person name="Lipzen A."/>
            <person name="Chen C."/>
            <person name="Yan M."/>
            <person name="Daum C."/>
            <person name="Ng V."/>
            <person name="Clum A."/>
            <person name="Steindorff A."/>
            <person name="Ohm R.A."/>
            <person name="Martin F."/>
            <person name="Silar P."/>
            <person name="Natvig D.O."/>
            <person name="Lalanne C."/>
            <person name="Gautier V."/>
            <person name="Ament-Velasquez S.L."/>
            <person name="Kruys A."/>
            <person name="Hutchinson M.I."/>
            <person name="Powell A.J."/>
            <person name="Barry K."/>
            <person name="Miller A.N."/>
            <person name="Grigoriev I.V."/>
            <person name="Debuchy R."/>
            <person name="Gladieux P."/>
            <person name="Hiltunen Thoren M."/>
            <person name="Johannesson H."/>
        </authorList>
    </citation>
    <scope>NUCLEOTIDE SEQUENCE</scope>
    <source>
        <strain evidence="19">CBS 168.71</strain>
    </source>
</reference>
<dbReference type="PANTHER" id="PTHR10903">
    <property type="entry name" value="GTPASE, IMAP FAMILY MEMBER-RELATED"/>
    <property type="match status" value="1"/>
</dbReference>
<evidence type="ECO:0000256" key="10">
    <source>
        <dbReference type="ARBA" id="ARBA00022805"/>
    </source>
</evidence>
<evidence type="ECO:0000256" key="11">
    <source>
        <dbReference type="ARBA" id="ARBA00022842"/>
    </source>
</evidence>
<dbReference type="AlphaFoldDB" id="A0AAE0HNQ9"/>
<keyword evidence="20" id="KW-1185">Reference proteome</keyword>
<evidence type="ECO:0000256" key="16">
    <source>
        <dbReference type="ARBA" id="ARBA00024013"/>
    </source>
</evidence>
<dbReference type="Gene3D" id="3.40.50.300">
    <property type="entry name" value="P-loop containing nucleotide triphosphate hydrolases"/>
    <property type="match status" value="1"/>
</dbReference>
<evidence type="ECO:0000256" key="14">
    <source>
        <dbReference type="ARBA" id="ARBA00023134"/>
    </source>
</evidence>